<organism evidence="3 4">
    <name type="scientific">Novipirellula artificiosorum</name>
    <dbReference type="NCBI Taxonomy" id="2528016"/>
    <lineage>
        <taxon>Bacteria</taxon>
        <taxon>Pseudomonadati</taxon>
        <taxon>Planctomycetota</taxon>
        <taxon>Planctomycetia</taxon>
        <taxon>Pirellulales</taxon>
        <taxon>Pirellulaceae</taxon>
        <taxon>Novipirellula</taxon>
    </lineage>
</organism>
<dbReference type="Pfam" id="PF18582">
    <property type="entry name" value="HZS_alpha"/>
    <property type="match status" value="1"/>
</dbReference>
<dbReference type="Pfam" id="PF24135">
    <property type="entry name" value="DUF7402"/>
    <property type="match status" value="1"/>
</dbReference>
<dbReference type="SUPFAM" id="SSF82171">
    <property type="entry name" value="DPP6 N-terminal domain-like"/>
    <property type="match status" value="1"/>
</dbReference>
<protein>
    <submittedName>
        <fullName evidence="3">F5/8 type C domain protein</fullName>
    </submittedName>
</protein>
<proteinExistence type="predicted"/>
<evidence type="ECO:0000256" key="1">
    <source>
        <dbReference type="SAM" id="SignalP"/>
    </source>
</evidence>
<dbReference type="InterPro" id="IPR040698">
    <property type="entry name" value="HZS_alpha_mid"/>
</dbReference>
<keyword evidence="4" id="KW-1185">Reference proteome</keyword>
<dbReference type="InterPro" id="IPR000421">
    <property type="entry name" value="FA58C"/>
</dbReference>
<name>A0A5C6DZP4_9BACT</name>
<dbReference type="EMBL" id="SJPV01000002">
    <property type="protein sequence ID" value="TWU40931.1"/>
    <property type="molecule type" value="Genomic_DNA"/>
</dbReference>
<dbReference type="InterPro" id="IPR036280">
    <property type="entry name" value="Multihaem_cyt_sf"/>
</dbReference>
<feature type="chain" id="PRO_5022821165" evidence="1">
    <location>
        <begin position="26"/>
        <end position="1048"/>
    </location>
</feature>
<accession>A0A5C6DZP4</accession>
<dbReference type="InterPro" id="IPR008979">
    <property type="entry name" value="Galactose-bd-like_sf"/>
</dbReference>
<dbReference type="SUPFAM" id="SSF49785">
    <property type="entry name" value="Galactose-binding domain-like"/>
    <property type="match status" value="1"/>
</dbReference>
<dbReference type="Gene3D" id="2.120.10.30">
    <property type="entry name" value="TolB, C-terminal domain"/>
    <property type="match status" value="1"/>
</dbReference>
<evidence type="ECO:0000313" key="3">
    <source>
        <dbReference type="EMBL" id="TWU40931.1"/>
    </source>
</evidence>
<feature type="domain" description="F5/8 type C" evidence="2">
    <location>
        <begin position="24"/>
        <end position="171"/>
    </location>
</feature>
<dbReference type="Proteomes" id="UP000319143">
    <property type="component" value="Unassembled WGS sequence"/>
</dbReference>
<feature type="signal peptide" evidence="1">
    <location>
        <begin position="1"/>
        <end position="25"/>
    </location>
</feature>
<dbReference type="PROSITE" id="PS50022">
    <property type="entry name" value="FA58C_3"/>
    <property type="match status" value="1"/>
</dbReference>
<dbReference type="InterPro" id="IPR011042">
    <property type="entry name" value="6-blade_b-propeller_TolB-like"/>
</dbReference>
<sequence length="1048" mass="116600" precursor="true">MVNRRCWIRCCTVSMVVTMTTAVCAKPTNLARLASVSASNEYSEAYLAKFAVDGDVPSKLGADDRGRSWAVRQGDSGGKGWFTLRWDQPQTVAEIIYFGRTSFLMHECWKGYELYLDDESTPSVVGQFEMKHGPQRITLDRPRRLRSVRLEFTSAQRPGNAGAAEIAVFDTLPSDEELVKLFGMQSMDLPRSLPAFLAGLGIDQPNVADLRALIERLRHLHGDRYLLAEQHLAQLERLEKENFTNGDSALGRVLHPNPKLQALVDLQRSVLLFDVEKLLVIRRHEIAASHVYTYHYEAQRNGGGLYLIDPHHPDGRADDASVEVLGTPDGQILDCDLSYDATRVLFSMRRGDRPGYHVYVINVDGSGLVQLTDGPWHDYNACWLPDGGIAFLSSREPQFAYCWHAPVGILHRMEADGSNVVKLSANYLNDFTPYVLNDGRIIYSRWEYVDRPAIPIQSLWTISPDGTGMAGYFGNRVLSPGSFMDARSVPGSQQILCTMTGHNGPTRGAIGLIDNRKGANAQDAIVNLTPDTPIANVDQGNGNTSGSKPYSCPMPLDSDRFLVSARGPLLVRTLNGRCQSTAIAMPDSELQYFFAQPLSPRVRPPIIPPQLRDPALGNAAIIGMQDVYHGLSADVKRGEIKQVRVVREMSKPLRIDPDRRAFGFQFPVISCGATYAGKDVLGDVPIGEDGSALFKVPSGVPLYFIALDAEGRAVQRMRSFTHLMPGERQGCVGCHADRLSASVPQIGMSNLESVPLELYPPEWDTADPDSPGFDYARFVQPIWNEHCIQCHNPIDSEGGLDLTGDQTDFFNVSYEMLAREHQGREGTPYVNWIPTYNGQEWNIREVTPRRWGSYRSRLAEIVRTNHVCTNPGFSNKSTTTTKAKFEMSDRERRRVYAWIDLNVPYYGTSETAYPDAIGCRHIYPEDLDAVLADVGKRRCTPCHDTVAPKYQGPQQQQANVGWHRPMAVPRHSWTRITHPELNDFLLAPLAQSAGGTERCGKAIFKSTADPDYCEILKTFADVNAMLEAHPRLDMPGGRPSAEVNRCSE</sequence>
<dbReference type="InterPro" id="IPR055826">
    <property type="entry name" value="DUF7402"/>
</dbReference>
<dbReference type="Gene3D" id="2.60.120.260">
    <property type="entry name" value="Galactose-binding domain-like"/>
    <property type="match status" value="1"/>
</dbReference>
<dbReference type="SUPFAM" id="SSF48695">
    <property type="entry name" value="Multiheme cytochromes"/>
    <property type="match status" value="1"/>
</dbReference>
<evidence type="ECO:0000259" key="2">
    <source>
        <dbReference type="PROSITE" id="PS50022"/>
    </source>
</evidence>
<reference evidence="3 4" key="1">
    <citation type="submission" date="2019-02" db="EMBL/GenBank/DDBJ databases">
        <title>Deep-cultivation of Planctomycetes and their phenomic and genomic characterization uncovers novel biology.</title>
        <authorList>
            <person name="Wiegand S."/>
            <person name="Jogler M."/>
            <person name="Boedeker C."/>
            <person name="Pinto D."/>
            <person name="Vollmers J."/>
            <person name="Rivas-Marin E."/>
            <person name="Kohn T."/>
            <person name="Peeters S.H."/>
            <person name="Heuer A."/>
            <person name="Rast P."/>
            <person name="Oberbeckmann S."/>
            <person name="Bunk B."/>
            <person name="Jeske O."/>
            <person name="Meyerdierks A."/>
            <person name="Storesund J.E."/>
            <person name="Kallscheuer N."/>
            <person name="Luecker S."/>
            <person name="Lage O.M."/>
            <person name="Pohl T."/>
            <person name="Merkel B.J."/>
            <person name="Hornburger P."/>
            <person name="Mueller R.-W."/>
            <person name="Bruemmer F."/>
            <person name="Labrenz M."/>
            <person name="Spormann A.M."/>
            <person name="Op Den Camp H."/>
            <person name="Overmann J."/>
            <person name="Amann R."/>
            <person name="Jetten M.S.M."/>
            <person name="Mascher T."/>
            <person name="Medema M.H."/>
            <person name="Devos D.P."/>
            <person name="Kaster A.-K."/>
            <person name="Ovreas L."/>
            <person name="Rohde M."/>
            <person name="Galperin M.Y."/>
            <person name="Jogler C."/>
        </authorList>
    </citation>
    <scope>NUCLEOTIDE SEQUENCE [LARGE SCALE GENOMIC DNA]</scope>
    <source>
        <strain evidence="3 4">Poly41</strain>
    </source>
</reference>
<comment type="caution">
    <text evidence="3">The sequence shown here is derived from an EMBL/GenBank/DDBJ whole genome shotgun (WGS) entry which is preliminary data.</text>
</comment>
<keyword evidence="1" id="KW-0732">Signal</keyword>
<evidence type="ECO:0000313" key="4">
    <source>
        <dbReference type="Proteomes" id="UP000319143"/>
    </source>
</evidence>
<dbReference type="AlphaFoldDB" id="A0A5C6DZP4"/>
<gene>
    <name evidence="3" type="ORF">Poly41_17660</name>
</gene>